<feature type="compositionally biased region" description="Polar residues" evidence="1">
    <location>
        <begin position="92"/>
        <end position="111"/>
    </location>
</feature>
<sequence length="243" mass="27384">MATPDSTPIDPDDLARRLQNVLAEQHLQELQLSKRLQGQDIDLFKLGRKLNLRQWKNAASTKEAQSQLGSVHQGHTPSKGEQRKPVRKAFRTKSTYSARSDSDCASTSGCTPKNDYKNVEHAASSRHSHGQREITQKHDPHETDRRTSVMELESVDENGRGRAGESEKKYPRDWTQSDTSDSKPRGLQLLRRMGSMSALKAKLGSDTREYHDERGASRTQIGSIPEEGPAVQRKSSIFLKLRR</sequence>
<dbReference type="AlphaFoldDB" id="A0A423W306"/>
<accession>A0A423W306</accession>
<protein>
    <submittedName>
        <fullName evidence="2">Uncharacterized protein</fullName>
    </submittedName>
</protein>
<feature type="compositionally biased region" description="Basic and acidic residues" evidence="1">
    <location>
        <begin position="157"/>
        <end position="172"/>
    </location>
</feature>
<feature type="compositionally biased region" description="Polar residues" evidence="1">
    <location>
        <begin position="57"/>
        <end position="76"/>
    </location>
</feature>
<keyword evidence="3" id="KW-1185">Reference proteome</keyword>
<organism evidence="2 3">
    <name type="scientific">Cytospora schulzeri</name>
    <dbReference type="NCBI Taxonomy" id="448051"/>
    <lineage>
        <taxon>Eukaryota</taxon>
        <taxon>Fungi</taxon>
        <taxon>Dikarya</taxon>
        <taxon>Ascomycota</taxon>
        <taxon>Pezizomycotina</taxon>
        <taxon>Sordariomycetes</taxon>
        <taxon>Sordariomycetidae</taxon>
        <taxon>Diaporthales</taxon>
        <taxon>Cytosporaceae</taxon>
        <taxon>Cytospora</taxon>
    </lineage>
</organism>
<proteinExistence type="predicted"/>
<evidence type="ECO:0000256" key="1">
    <source>
        <dbReference type="SAM" id="MobiDB-lite"/>
    </source>
</evidence>
<dbReference type="Proteomes" id="UP000283895">
    <property type="component" value="Unassembled WGS sequence"/>
</dbReference>
<evidence type="ECO:0000313" key="3">
    <source>
        <dbReference type="Proteomes" id="UP000283895"/>
    </source>
</evidence>
<dbReference type="EMBL" id="LKEA01000028">
    <property type="protein sequence ID" value="ROV97702.1"/>
    <property type="molecule type" value="Genomic_DNA"/>
</dbReference>
<dbReference type="OrthoDB" id="5181427at2759"/>
<name>A0A423W306_9PEZI</name>
<gene>
    <name evidence="2" type="ORF">VMCG_07367</name>
</gene>
<feature type="compositionally biased region" description="Basic and acidic residues" evidence="1">
    <location>
        <begin position="203"/>
        <end position="216"/>
    </location>
</feature>
<evidence type="ECO:0000313" key="2">
    <source>
        <dbReference type="EMBL" id="ROV97702.1"/>
    </source>
</evidence>
<feature type="region of interest" description="Disordered" evidence="1">
    <location>
        <begin position="203"/>
        <end position="229"/>
    </location>
</feature>
<comment type="caution">
    <text evidence="2">The sequence shown here is derived from an EMBL/GenBank/DDBJ whole genome shotgun (WGS) entry which is preliminary data.</text>
</comment>
<reference evidence="2 3" key="1">
    <citation type="submission" date="2015-09" db="EMBL/GenBank/DDBJ databases">
        <title>Host preference determinants of Valsa canker pathogens revealed by comparative genomics.</title>
        <authorList>
            <person name="Yin Z."/>
            <person name="Huang L."/>
        </authorList>
    </citation>
    <scope>NUCLEOTIDE SEQUENCE [LARGE SCALE GENOMIC DNA]</scope>
    <source>
        <strain evidence="2 3">03-1</strain>
    </source>
</reference>
<feature type="region of interest" description="Disordered" evidence="1">
    <location>
        <begin position="57"/>
        <end position="186"/>
    </location>
</feature>
<feature type="compositionally biased region" description="Basic and acidic residues" evidence="1">
    <location>
        <begin position="130"/>
        <end position="148"/>
    </location>
</feature>